<dbReference type="RefSeq" id="WP_148060557.1">
    <property type="nucleotide sequence ID" value="NZ_RKHG01000001.1"/>
</dbReference>
<name>A0A3N1ZWM8_9ACTN</name>
<proteinExistence type="predicted"/>
<sequence>MTSVEFLKVCARRWYVVLLGLVATAAVAVLAAGPNAVFFARTTVNILEPDRGKVRIVGFHSPDSIAVAHILAARVNSGVHTPLAANPDVSLYAMGITQGTHAQVRNVGGQWLSQVTEPVVDVQVVDPDRSAVEKNMDAEVARIKAELVSLEKELKVPAGENVELSLNPERPAIEMVVTQNRRAQLAYGLAGLGLTFAATYWFDRLMRARGARRQPATNAPHPATNREENHA</sequence>
<keyword evidence="2" id="KW-0812">Transmembrane</keyword>
<evidence type="ECO:0000256" key="1">
    <source>
        <dbReference type="SAM" id="MobiDB-lite"/>
    </source>
</evidence>
<gene>
    <name evidence="3" type="ORF">EDD41_2522</name>
</gene>
<dbReference type="EMBL" id="RKHG01000001">
    <property type="protein sequence ID" value="ROR55261.1"/>
    <property type="molecule type" value="Genomic_DNA"/>
</dbReference>
<comment type="caution">
    <text evidence="3">The sequence shown here is derived from an EMBL/GenBank/DDBJ whole genome shotgun (WGS) entry which is preliminary data.</text>
</comment>
<reference evidence="3 4" key="1">
    <citation type="submission" date="2018-11" db="EMBL/GenBank/DDBJ databases">
        <title>Sequencing the genomes of 1000 actinobacteria strains.</title>
        <authorList>
            <person name="Klenk H.-P."/>
        </authorList>
    </citation>
    <scope>NUCLEOTIDE SEQUENCE [LARGE SCALE GENOMIC DNA]</scope>
    <source>
        <strain evidence="3 4">DSM 10546</strain>
    </source>
</reference>
<evidence type="ECO:0000256" key="2">
    <source>
        <dbReference type="SAM" id="Phobius"/>
    </source>
</evidence>
<organism evidence="3 4">
    <name type="scientific">Luteococcus japonicus</name>
    <dbReference type="NCBI Taxonomy" id="33984"/>
    <lineage>
        <taxon>Bacteria</taxon>
        <taxon>Bacillati</taxon>
        <taxon>Actinomycetota</taxon>
        <taxon>Actinomycetes</taxon>
        <taxon>Propionibacteriales</taxon>
        <taxon>Propionibacteriaceae</taxon>
        <taxon>Luteococcus</taxon>
    </lineage>
</organism>
<evidence type="ECO:0000313" key="3">
    <source>
        <dbReference type="EMBL" id="ROR55261.1"/>
    </source>
</evidence>
<feature type="transmembrane region" description="Helical" evidence="2">
    <location>
        <begin position="185"/>
        <end position="203"/>
    </location>
</feature>
<dbReference type="Proteomes" id="UP000275749">
    <property type="component" value="Unassembled WGS sequence"/>
</dbReference>
<feature type="region of interest" description="Disordered" evidence="1">
    <location>
        <begin position="212"/>
        <end position="231"/>
    </location>
</feature>
<protein>
    <recommendedName>
        <fullName evidence="5">Capsular polysaccharide biosynthesis protein</fullName>
    </recommendedName>
</protein>
<keyword evidence="2" id="KW-0472">Membrane</keyword>
<evidence type="ECO:0000313" key="4">
    <source>
        <dbReference type="Proteomes" id="UP000275749"/>
    </source>
</evidence>
<evidence type="ECO:0008006" key="5">
    <source>
        <dbReference type="Google" id="ProtNLM"/>
    </source>
</evidence>
<keyword evidence="2" id="KW-1133">Transmembrane helix</keyword>
<dbReference type="AlphaFoldDB" id="A0A3N1ZWM8"/>
<accession>A0A3N1ZWM8</accession>